<dbReference type="GO" id="GO:0005886">
    <property type="term" value="C:plasma membrane"/>
    <property type="evidence" value="ECO:0007669"/>
    <property type="project" value="UniProtKB-SubCell"/>
</dbReference>
<feature type="transmembrane region" description="Helical" evidence="9">
    <location>
        <begin position="129"/>
        <end position="150"/>
    </location>
</feature>
<dbReference type="GO" id="GO:0042956">
    <property type="term" value="P:maltodextrin transmembrane transport"/>
    <property type="evidence" value="ECO:0007669"/>
    <property type="project" value="TreeGrafter"/>
</dbReference>
<evidence type="ECO:0000259" key="10">
    <source>
        <dbReference type="PROSITE" id="PS50928"/>
    </source>
</evidence>
<evidence type="ECO:0000256" key="7">
    <source>
        <dbReference type="ARBA" id="ARBA00022989"/>
    </source>
</evidence>
<feature type="transmembrane region" description="Helical" evidence="9">
    <location>
        <begin position="91"/>
        <end position="117"/>
    </location>
</feature>
<feature type="transmembrane region" description="Helical" evidence="9">
    <location>
        <begin position="21"/>
        <end position="50"/>
    </location>
</feature>
<comment type="subcellular location">
    <subcellularLocation>
        <location evidence="1">Cell membrane</location>
        <topology evidence="1">Multi-pass membrane protein</topology>
    </subcellularLocation>
</comment>
<keyword evidence="4" id="KW-1003">Cell membrane</keyword>
<dbReference type="Pfam" id="PF00528">
    <property type="entry name" value="BPD_transp_1"/>
    <property type="match status" value="1"/>
</dbReference>
<evidence type="ECO:0000256" key="5">
    <source>
        <dbReference type="ARBA" id="ARBA00022597"/>
    </source>
</evidence>
<keyword evidence="8 9" id="KW-0472">Membrane</keyword>
<evidence type="ECO:0000256" key="6">
    <source>
        <dbReference type="ARBA" id="ARBA00022692"/>
    </source>
</evidence>
<dbReference type="InterPro" id="IPR035906">
    <property type="entry name" value="MetI-like_sf"/>
</dbReference>
<feature type="transmembrane region" description="Helical" evidence="9">
    <location>
        <begin position="269"/>
        <end position="290"/>
    </location>
</feature>
<protein>
    <submittedName>
        <fullName evidence="11">Unannotated protein</fullName>
    </submittedName>
</protein>
<evidence type="ECO:0000256" key="2">
    <source>
        <dbReference type="ARBA" id="ARBA00009047"/>
    </source>
</evidence>
<dbReference type="PANTHER" id="PTHR32243:SF50">
    <property type="entry name" value="MALTOSE_MALTODEXTRIN TRANSPORT SYSTEM PERMEASE PROTEIN MALG"/>
    <property type="match status" value="1"/>
</dbReference>
<organism evidence="11">
    <name type="scientific">freshwater metagenome</name>
    <dbReference type="NCBI Taxonomy" id="449393"/>
    <lineage>
        <taxon>unclassified sequences</taxon>
        <taxon>metagenomes</taxon>
        <taxon>ecological metagenomes</taxon>
    </lineage>
</organism>
<evidence type="ECO:0000256" key="3">
    <source>
        <dbReference type="ARBA" id="ARBA00022448"/>
    </source>
</evidence>
<dbReference type="InterPro" id="IPR000515">
    <property type="entry name" value="MetI-like"/>
</dbReference>
<feature type="transmembrane region" description="Helical" evidence="9">
    <location>
        <begin position="210"/>
        <end position="232"/>
    </location>
</feature>
<dbReference type="PANTHER" id="PTHR32243">
    <property type="entry name" value="MALTOSE TRANSPORT SYSTEM PERMEASE-RELATED"/>
    <property type="match status" value="1"/>
</dbReference>
<feature type="transmembrane region" description="Helical" evidence="9">
    <location>
        <begin position="170"/>
        <end position="189"/>
    </location>
</feature>
<evidence type="ECO:0000313" key="12">
    <source>
        <dbReference type="EMBL" id="CAB4600349.1"/>
    </source>
</evidence>
<keyword evidence="3" id="KW-0813">Transport</keyword>
<reference evidence="11" key="1">
    <citation type="submission" date="2020-05" db="EMBL/GenBank/DDBJ databases">
        <authorList>
            <person name="Chiriac C."/>
            <person name="Salcher M."/>
            <person name="Ghai R."/>
            <person name="Kavagutti S V."/>
        </authorList>
    </citation>
    <scope>NUCLEOTIDE SEQUENCE</scope>
</reference>
<keyword evidence="6 9" id="KW-0812">Transmembrane</keyword>
<gene>
    <name evidence="11" type="ORF">UFOPK1433_00015</name>
    <name evidence="12" type="ORF">UFOPK1843_00092</name>
</gene>
<dbReference type="Gene3D" id="1.10.3720.10">
    <property type="entry name" value="MetI-like"/>
    <property type="match status" value="1"/>
</dbReference>
<comment type="similarity">
    <text evidence="2">Belongs to the binding-protein-dependent transport system permease family. MalFG subfamily.</text>
</comment>
<evidence type="ECO:0000256" key="4">
    <source>
        <dbReference type="ARBA" id="ARBA00022475"/>
    </source>
</evidence>
<proteinExistence type="inferred from homology"/>
<accession>A0A6J6B3U0</accession>
<dbReference type="EMBL" id="CAEZUR010000004">
    <property type="protein sequence ID" value="CAB4600349.1"/>
    <property type="molecule type" value="Genomic_DNA"/>
</dbReference>
<dbReference type="InterPro" id="IPR050901">
    <property type="entry name" value="BP-dep_ABC_trans_perm"/>
</dbReference>
<sequence length="305" mass="33392">MTDIAPLDMSKFKYKTRRRGPLKWLLTTGWRHLLGLVIVVYTIFPILYILSTSLYPNNDINDTTTLFAAISWDNYDALLANEDGSRPFTAWYINTVIIGVLTSIGSVFLSALAAYSFSRLRFKGRRGGLMSLILMQMFPSILGLVAIFSLMSDIGEVFPQLGLNSQLGLVMVYMGGALGGGTYLMYGFFNTVPKEIDEAAKIDGASHARIFFTITLRLVAPVLAVQMLLSYIGVTSDYVLASILLSDPEKLTLATGLQSLINDPYSKDWSMFTAGAILAALPTVILFLFLQKFITSGLTAGATKG</sequence>
<evidence type="ECO:0000313" key="11">
    <source>
        <dbReference type="EMBL" id="CAB4533019.1"/>
    </source>
</evidence>
<dbReference type="AlphaFoldDB" id="A0A6J6B3U0"/>
<evidence type="ECO:0000256" key="9">
    <source>
        <dbReference type="SAM" id="Phobius"/>
    </source>
</evidence>
<evidence type="ECO:0000256" key="1">
    <source>
        <dbReference type="ARBA" id="ARBA00004651"/>
    </source>
</evidence>
<dbReference type="PROSITE" id="PS50928">
    <property type="entry name" value="ABC_TM1"/>
    <property type="match status" value="1"/>
</dbReference>
<name>A0A6J6B3U0_9ZZZZ</name>
<dbReference type="CDD" id="cd06261">
    <property type="entry name" value="TM_PBP2"/>
    <property type="match status" value="1"/>
</dbReference>
<dbReference type="SUPFAM" id="SSF161098">
    <property type="entry name" value="MetI-like"/>
    <property type="match status" value="1"/>
</dbReference>
<keyword evidence="5" id="KW-0762">Sugar transport</keyword>
<dbReference type="EMBL" id="CAEZSN010000001">
    <property type="protein sequence ID" value="CAB4533019.1"/>
    <property type="molecule type" value="Genomic_DNA"/>
</dbReference>
<dbReference type="GO" id="GO:0015423">
    <property type="term" value="F:ABC-type maltose transporter activity"/>
    <property type="evidence" value="ECO:0007669"/>
    <property type="project" value="TreeGrafter"/>
</dbReference>
<feature type="domain" description="ABC transmembrane type-1" evidence="10">
    <location>
        <begin position="92"/>
        <end position="290"/>
    </location>
</feature>
<keyword evidence="7 9" id="KW-1133">Transmembrane helix</keyword>
<evidence type="ECO:0000256" key="8">
    <source>
        <dbReference type="ARBA" id="ARBA00023136"/>
    </source>
</evidence>